<comment type="caution">
    <text evidence="1">The sequence shown here is derived from an EMBL/GenBank/DDBJ whole genome shotgun (WGS) entry which is preliminary data.</text>
</comment>
<keyword evidence="2" id="KW-1185">Reference proteome</keyword>
<proteinExistence type="predicted"/>
<dbReference type="Proteomes" id="UP001549749">
    <property type="component" value="Unassembled WGS sequence"/>
</dbReference>
<dbReference type="EMBL" id="JBEXAC010000002">
    <property type="protein sequence ID" value="MET6999625.1"/>
    <property type="molecule type" value="Genomic_DNA"/>
</dbReference>
<evidence type="ECO:0000313" key="2">
    <source>
        <dbReference type="Proteomes" id="UP001549749"/>
    </source>
</evidence>
<name>A0ABV2TAF2_9BACT</name>
<evidence type="ECO:0008006" key="3">
    <source>
        <dbReference type="Google" id="ProtNLM"/>
    </source>
</evidence>
<gene>
    <name evidence="1" type="ORF">ABR189_19710</name>
</gene>
<reference evidence="1 2" key="1">
    <citation type="submission" date="2024-06" db="EMBL/GenBank/DDBJ databases">
        <title>Chitinophaga defluvii sp. nov., isolated from municipal sewage.</title>
        <authorList>
            <person name="Zhang L."/>
        </authorList>
    </citation>
    <scope>NUCLEOTIDE SEQUENCE [LARGE SCALE GENOMIC DNA]</scope>
    <source>
        <strain evidence="1 2">H8</strain>
    </source>
</reference>
<accession>A0ABV2TAF2</accession>
<protein>
    <recommendedName>
        <fullName evidence="3">DUF4382 domain-containing protein</fullName>
    </recommendedName>
</protein>
<organism evidence="1 2">
    <name type="scientific">Chitinophaga defluvii</name>
    <dbReference type="NCBI Taxonomy" id="3163343"/>
    <lineage>
        <taxon>Bacteria</taxon>
        <taxon>Pseudomonadati</taxon>
        <taxon>Bacteroidota</taxon>
        <taxon>Chitinophagia</taxon>
        <taxon>Chitinophagales</taxon>
        <taxon>Chitinophagaceae</taxon>
        <taxon>Chitinophaga</taxon>
    </lineage>
</organism>
<dbReference type="RefSeq" id="WP_354662189.1">
    <property type="nucleotide sequence ID" value="NZ_JBEXAC010000002.1"/>
</dbReference>
<evidence type="ECO:0000313" key="1">
    <source>
        <dbReference type="EMBL" id="MET6999625.1"/>
    </source>
</evidence>
<sequence>MKKILSLIILLGGMVLLSHCRKNDNEKLPALVQTPIPLLTIDETTDFLIEDPNQFSSKFNVGLYFKDNTPPRTSDIAVTMNGDYSNVKILKTGVTTLPAVESVTAKEMIELFGKTTADIKAGDYFEIGLNMTLANGQVVPAFLDGQSPYGGDAMNLDGSSPTIKYRKVCPLDLDEFTGTFTIDDPDFWEGSYPVTISRDGAEGLKITGFIENPSAVVKVTIDPKKHSVIIPKQTYLASYIGYHNFTIVGAGELDACNKIITASITNSVTEGSFGTVTIKIHK</sequence>